<gene>
    <name evidence="2" type="ORF">FEF34_00195</name>
</gene>
<feature type="region of interest" description="Disordered" evidence="1">
    <location>
        <begin position="151"/>
        <end position="191"/>
    </location>
</feature>
<dbReference type="OrthoDB" id="3254802at2"/>
<dbReference type="EMBL" id="VAWE01000001">
    <property type="protein sequence ID" value="TLQ41920.1"/>
    <property type="molecule type" value="Genomic_DNA"/>
</dbReference>
<protein>
    <recommendedName>
        <fullName evidence="4">Transposase DDE domain-containing protein</fullName>
    </recommendedName>
</protein>
<dbReference type="Proteomes" id="UP000305921">
    <property type="component" value="Unassembled WGS sequence"/>
</dbReference>
<keyword evidence="3" id="KW-1185">Reference proteome</keyword>
<dbReference type="AlphaFoldDB" id="A0A5R9DWH8"/>
<comment type="caution">
    <text evidence="2">The sequence shown here is derived from an EMBL/GenBank/DDBJ whole genome shotgun (WGS) entry which is preliminary data.</text>
</comment>
<reference evidence="2 3" key="1">
    <citation type="submission" date="2019-05" db="EMBL/GenBank/DDBJ databases">
        <title>Streptomyces marianii sp. nov., a novel marine actinomycete from southern coast of India.</title>
        <authorList>
            <person name="Iniyan A.M."/>
            <person name="Wink J."/>
            <person name="Ramprasad E."/>
            <person name="Ramana C.V."/>
            <person name="Bunk B."/>
            <person name="Sproer C."/>
            <person name="Joseph F.-J.R.S."/>
            <person name="Vincent S.G.P."/>
        </authorList>
    </citation>
    <scope>NUCLEOTIDE SEQUENCE [LARGE SCALE GENOMIC DNA]</scope>
    <source>
        <strain evidence="2 3">ICN19</strain>
    </source>
</reference>
<name>A0A5R9DWH8_9ACTN</name>
<proteinExistence type="predicted"/>
<accession>A0A5R9DWH8</accession>
<evidence type="ECO:0000313" key="3">
    <source>
        <dbReference type="Proteomes" id="UP000305921"/>
    </source>
</evidence>
<organism evidence="2 3">
    <name type="scientific">Streptomyces marianii</name>
    <dbReference type="NCBI Taxonomy" id="1817406"/>
    <lineage>
        <taxon>Bacteria</taxon>
        <taxon>Bacillati</taxon>
        <taxon>Actinomycetota</taxon>
        <taxon>Actinomycetes</taxon>
        <taxon>Kitasatosporales</taxon>
        <taxon>Streptomycetaceae</taxon>
        <taxon>Streptomyces</taxon>
    </lineage>
</organism>
<evidence type="ECO:0008006" key="4">
    <source>
        <dbReference type="Google" id="ProtNLM"/>
    </source>
</evidence>
<evidence type="ECO:0000256" key="1">
    <source>
        <dbReference type="SAM" id="MobiDB-lite"/>
    </source>
</evidence>
<sequence>MGPALSVAADGKGLIGYAGAVLLRRLADRTGLTAALAAALPGAGGHGWRDRGAVLVQLAVAIVMGARNLSEAEALQAHHQGLFGPAVSDSTTRRALADLDEQALVRSHMDKRPPVFTGASTAKILIRVDGAGATHGLHEGPFLQRGDVGVREGGVDDDAAPGVDVLSDQASVTGRGGMGERPPSVSDHEIT</sequence>
<evidence type="ECO:0000313" key="2">
    <source>
        <dbReference type="EMBL" id="TLQ41920.1"/>
    </source>
</evidence>
<dbReference type="RefSeq" id="WP_138051324.1">
    <property type="nucleotide sequence ID" value="NZ_VAWE01000001.1"/>
</dbReference>